<proteinExistence type="predicted"/>
<accession>A0A2V1E438</accession>
<evidence type="ECO:0000256" key="1">
    <source>
        <dbReference type="SAM" id="MobiDB-lite"/>
    </source>
</evidence>
<gene>
    <name evidence="2" type="ORF">DM02DRAFT_126785</name>
</gene>
<dbReference type="EMBL" id="KZ805316">
    <property type="protein sequence ID" value="PVI05086.1"/>
    <property type="molecule type" value="Genomic_DNA"/>
</dbReference>
<dbReference type="Proteomes" id="UP000244855">
    <property type="component" value="Unassembled WGS sequence"/>
</dbReference>
<sequence>MVLLSGRRDSLSTERNSADSINHRPCMQRLMNPSGNTFEREDRPGKKFVTHVQCGTTSSEKCRPNSPIHTLQSPTAASLPAGDSENGNAWLISTPILEKLATTFFLKHRGEHPSSCITSPSCLIAEQY</sequence>
<feature type="compositionally biased region" description="Polar residues" evidence="1">
    <location>
        <begin position="67"/>
        <end position="76"/>
    </location>
</feature>
<evidence type="ECO:0000313" key="3">
    <source>
        <dbReference type="Proteomes" id="UP000244855"/>
    </source>
</evidence>
<keyword evidence="3" id="KW-1185">Reference proteome</keyword>
<protein>
    <submittedName>
        <fullName evidence="2">Uncharacterized protein</fullName>
    </submittedName>
</protein>
<dbReference type="AlphaFoldDB" id="A0A2V1E438"/>
<feature type="region of interest" description="Disordered" evidence="1">
    <location>
        <begin position="59"/>
        <end position="84"/>
    </location>
</feature>
<reference evidence="2 3" key="1">
    <citation type="journal article" date="2018" name="Sci. Rep.">
        <title>Comparative genomics provides insights into the lifestyle and reveals functional heterogeneity of dark septate endophytic fungi.</title>
        <authorList>
            <person name="Knapp D.G."/>
            <person name="Nemeth J.B."/>
            <person name="Barry K."/>
            <person name="Hainaut M."/>
            <person name="Henrissat B."/>
            <person name="Johnson J."/>
            <person name="Kuo A."/>
            <person name="Lim J.H.P."/>
            <person name="Lipzen A."/>
            <person name="Nolan M."/>
            <person name="Ohm R.A."/>
            <person name="Tamas L."/>
            <person name="Grigoriev I.V."/>
            <person name="Spatafora J.W."/>
            <person name="Nagy L.G."/>
            <person name="Kovacs G.M."/>
        </authorList>
    </citation>
    <scope>NUCLEOTIDE SEQUENCE [LARGE SCALE GENOMIC DNA]</scope>
    <source>
        <strain evidence="2 3">DSE2036</strain>
    </source>
</reference>
<organism evidence="2 3">
    <name type="scientific">Periconia macrospinosa</name>
    <dbReference type="NCBI Taxonomy" id="97972"/>
    <lineage>
        <taxon>Eukaryota</taxon>
        <taxon>Fungi</taxon>
        <taxon>Dikarya</taxon>
        <taxon>Ascomycota</taxon>
        <taxon>Pezizomycotina</taxon>
        <taxon>Dothideomycetes</taxon>
        <taxon>Pleosporomycetidae</taxon>
        <taxon>Pleosporales</taxon>
        <taxon>Massarineae</taxon>
        <taxon>Periconiaceae</taxon>
        <taxon>Periconia</taxon>
    </lineage>
</organism>
<evidence type="ECO:0000313" key="2">
    <source>
        <dbReference type="EMBL" id="PVI05086.1"/>
    </source>
</evidence>
<name>A0A2V1E438_9PLEO</name>